<protein>
    <submittedName>
        <fullName evidence="2">DAK2 domain protein</fullName>
    </submittedName>
</protein>
<accession>A0A1U7M396</accession>
<evidence type="ECO:0000313" key="2">
    <source>
        <dbReference type="EMBL" id="OLS01720.1"/>
    </source>
</evidence>
<dbReference type="InterPro" id="IPR036117">
    <property type="entry name" value="DhaL_dom_sf"/>
</dbReference>
<dbReference type="InterPro" id="IPR004007">
    <property type="entry name" value="DhaL_dom"/>
</dbReference>
<dbReference type="Pfam" id="PF21645">
    <property type="entry name" value="FakA-like_M"/>
    <property type="match status" value="1"/>
</dbReference>
<gene>
    <name evidence="2" type="ORF">TICRE_23200</name>
</gene>
<proteinExistence type="predicted"/>
<dbReference type="InterPro" id="IPR050270">
    <property type="entry name" value="DegV_domain_contain"/>
</dbReference>
<dbReference type="Gene3D" id="1.25.40.340">
    <property type="match status" value="1"/>
</dbReference>
<dbReference type="Pfam" id="PF13684">
    <property type="entry name" value="FakA-like_C"/>
    <property type="match status" value="1"/>
</dbReference>
<dbReference type="InterPro" id="IPR048394">
    <property type="entry name" value="FakA-like_M"/>
</dbReference>
<dbReference type="Proteomes" id="UP000186112">
    <property type="component" value="Unassembled WGS sequence"/>
</dbReference>
<dbReference type="SMART" id="SM01120">
    <property type="entry name" value="Dak2"/>
    <property type="match status" value="1"/>
</dbReference>
<dbReference type="PANTHER" id="PTHR33434:SF4">
    <property type="entry name" value="PHOSPHATASE PROTEIN"/>
    <property type="match status" value="1"/>
</dbReference>
<comment type="caution">
    <text evidence="2">The sequence shown here is derived from an EMBL/GenBank/DDBJ whole genome shotgun (WGS) entry which is preliminary data.</text>
</comment>
<dbReference type="SMART" id="SM01121">
    <property type="entry name" value="Dak1_2"/>
    <property type="match status" value="1"/>
</dbReference>
<dbReference type="Pfam" id="PF02734">
    <property type="entry name" value="Dak2"/>
    <property type="match status" value="1"/>
</dbReference>
<dbReference type="GO" id="GO:0004371">
    <property type="term" value="F:glycerone kinase activity"/>
    <property type="evidence" value="ECO:0007669"/>
    <property type="project" value="InterPro"/>
</dbReference>
<dbReference type="InterPro" id="IPR019986">
    <property type="entry name" value="YloV-like"/>
</dbReference>
<dbReference type="PANTHER" id="PTHR33434">
    <property type="entry name" value="DEGV DOMAIN-CONTAINING PROTEIN DR_1986-RELATED"/>
    <property type="match status" value="1"/>
</dbReference>
<dbReference type="PROSITE" id="PS51480">
    <property type="entry name" value="DHAL"/>
    <property type="match status" value="1"/>
</dbReference>
<dbReference type="InterPro" id="IPR033470">
    <property type="entry name" value="FakA-like_C"/>
</dbReference>
<dbReference type="EMBL" id="LTDM01000064">
    <property type="protein sequence ID" value="OLS01720.1"/>
    <property type="molecule type" value="Genomic_DNA"/>
</dbReference>
<dbReference type="RefSeq" id="WP_075728215.1">
    <property type="nucleotide sequence ID" value="NZ_LTDM01000064.1"/>
</dbReference>
<name>A0A1U7M396_TISCR</name>
<dbReference type="NCBIfam" id="TIGR03599">
    <property type="entry name" value="YloV"/>
    <property type="match status" value="1"/>
</dbReference>
<dbReference type="OrthoDB" id="9760324at2"/>
<sequence length="551" mass="60544">MKIKIIDGALMKKALKGAAGLLEKNKEEVNSLNVFPVPDGDTGTNMSLTIKSAVKQGLLVEGNDASKIALGASQGSLMGARGNSGVILSQLFRGFANGLKNHKEVNVKLLAKGLKEASDTAYKAVMKPTEGTILTVARECGEFAMSIWREDEDVLVFLKRVIDHGNITLEKTPEMLQVLKQAGVVDAGGKGFMYVLIGAYNALAGIESFEEEFIEKSKAPKVEISHREPIDTDDIKYGYCTELMINTKYNDINGLREDLSKLGDSLMVVGGENLIKIHIHTNDPGLVIQKGTSLGSLSDIKIDNMRYQHEEILLKKELESQKDIKDLSEKQKQKEYSFVAISIGEGIDKVFNELNVDYIVPGGQTMNPSTEDIFNAIENTKGKNVFILPNNGNIILAAEQTKELSNRNIVVLPTKTIPEGISALLAFNEEDNVEDNIENMISSIKNVVTGQITYAVRDTDLDNKRINKDDIIGLSKGDVLVSGKDINEVSINLIKEIINDDISLVTVFYGEDIKEEEANELASSLETELEGIDIEVIYGGQPLYYYIFSLE</sequence>
<evidence type="ECO:0000259" key="1">
    <source>
        <dbReference type="PROSITE" id="PS51480"/>
    </source>
</evidence>
<reference evidence="2 3" key="1">
    <citation type="submission" date="2016-02" db="EMBL/GenBank/DDBJ databases">
        <title>Genome sequence of Tissierella creatinophila DSM 6911.</title>
        <authorList>
            <person name="Poehlein A."/>
            <person name="Daniel R."/>
        </authorList>
    </citation>
    <scope>NUCLEOTIDE SEQUENCE [LARGE SCALE GENOMIC DNA]</scope>
    <source>
        <strain evidence="2 3">DSM 6911</strain>
    </source>
</reference>
<feature type="domain" description="DhaL" evidence="1">
    <location>
        <begin position="9"/>
        <end position="201"/>
    </location>
</feature>
<dbReference type="GO" id="GO:0006071">
    <property type="term" value="P:glycerol metabolic process"/>
    <property type="evidence" value="ECO:0007669"/>
    <property type="project" value="InterPro"/>
</dbReference>
<keyword evidence="3" id="KW-1185">Reference proteome</keyword>
<dbReference type="SUPFAM" id="SSF101473">
    <property type="entry name" value="DhaL-like"/>
    <property type="match status" value="1"/>
</dbReference>
<organism evidence="2 3">
    <name type="scientific">Tissierella creatinophila DSM 6911</name>
    <dbReference type="NCBI Taxonomy" id="1123403"/>
    <lineage>
        <taxon>Bacteria</taxon>
        <taxon>Bacillati</taxon>
        <taxon>Bacillota</taxon>
        <taxon>Tissierellia</taxon>
        <taxon>Tissierellales</taxon>
        <taxon>Tissierellaceae</taxon>
        <taxon>Tissierella</taxon>
    </lineage>
</organism>
<dbReference type="AlphaFoldDB" id="A0A1U7M396"/>
<evidence type="ECO:0000313" key="3">
    <source>
        <dbReference type="Proteomes" id="UP000186112"/>
    </source>
</evidence>